<dbReference type="EMBL" id="DSFP01000041">
    <property type="protein sequence ID" value="HEW46037.1"/>
    <property type="molecule type" value="Genomic_DNA"/>
</dbReference>
<gene>
    <name evidence="2" type="ORF">ENO47_05120</name>
</gene>
<name>A0A7C2VAZ9_9AQUI</name>
<dbReference type="AlphaFoldDB" id="A0A7C2VAZ9"/>
<evidence type="ECO:0000256" key="1">
    <source>
        <dbReference type="SAM" id="Phobius"/>
    </source>
</evidence>
<protein>
    <submittedName>
        <fullName evidence="2">Uncharacterized protein</fullName>
    </submittedName>
</protein>
<sequence>MIEYVSLRQGEARLYFSSVEERDLFLRGMGGMEGVMGVEYKENTRTLLVRFKEGSFFHYLIENIKYKPVQRLEKDDIHFYLQHLLKHPGVKLAVSLAFLGWSAGIISFAFCSMFLVPYLKTKL</sequence>
<feature type="transmembrane region" description="Helical" evidence="1">
    <location>
        <begin position="92"/>
        <end position="119"/>
    </location>
</feature>
<proteinExistence type="predicted"/>
<keyword evidence="1" id="KW-0472">Membrane</keyword>
<reference evidence="2" key="1">
    <citation type="journal article" date="2020" name="mSystems">
        <title>Genome- and Community-Level Interaction Insights into Carbon Utilization and Element Cycling Functions of Hydrothermarchaeota in Hydrothermal Sediment.</title>
        <authorList>
            <person name="Zhou Z."/>
            <person name="Liu Y."/>
            <person name="Xu W."/>
            <person name="Pan J."/>
            <person name="Luo Z.H."/>
            <person name="Li M."/>
        </authorList>
    </citation>
    <scope>NUCLEOTIDE SEQUENCE [LARGE SCALE GENOMIC DNA]</scope>
    <source>
        <strain evidence="2">SpSt-132</strain>
    </source>
</reference>
<keyword evidence="1" id="KW-1133">Transmembrane helix</keyword>
<organism evidence="2">
    <name type="scientific">Hydrogenobacter sp</name>
    <dbReference type="NCBI Taxonomy" id="2152829"/>
    <lineage>
        <taxon>Bacteria</taxon>
        <taxon>Pseudomonadati</taxon>
        <taxon>Aquificota</taxon>
        <taxon>Aquificia</taxon>
        <taxon>Aquificales</taxon>
        <taxon>Aquificaceae</taxon>
        <taxon>Hydrogenobacter</taxon>
    </lineage>
</organism>
<evidence type="ECO:0000313" key="2">
    <source>
        <dbReference type="EMBL" id="HEW46037.1"/>
    </source>
</evidence>
<comment type="caution">
    <text evidence="2">The sequence shown here is derived from an EMBL/GenBank/DDBJ whole genome shotgun (WGS) entry which is preliminary data.</text>
</comment>
<accession>A0A7C2VAZ9</accession>
<keyword evidence="1" id="KW-0812">Transmembrane</keyword>